<dbReference type="VEuPathDB" id="VectorBase:PPAPM1_009012"/>
<dbReference type="PANTHER" id="PTHR33053">
    <property type="entry name" value="PROTEIN, PUTATIVE-RELATED"/>
    <property type="match status" value="1"/>
</dbReference>
<reference evidence="1" key="1">
    <citation type="submission" date="2022-08" db="UniProtKB">
        <authorList>
            <consortium name="EnsemblMetazoa"/>
        </authorList>
    </citation>
    <scope>IDENTIFICATION</scope>
    <source>
        <strain evidence="1">Israel</strain>
    </source>
</reference>
<dbReference type="Proteomes" id="UP000092462">
    <property type="component" value="Unassembled WGS sequence"/>
</dbReference>
<evidence type="ECO:0000313" key="2">
    <source>
        <dbReference type="Proteomes" id="UP000092462"/>
    </source>
</evidence>
<accession>A0A1B0DG27</accession>
<sequence>MPHITPQVVAIYCGESKPKDLNGFLNPLVLELQVLLTNGLIINDHKIEIKILSFICDSPARSFVKGVVSYNHTQGCTKCTVTGEYYAEGHHMSYPNIDALRRTDTTFRPRADPEHHKELTPLENLPINMIDQFPIADSLHLLDLGIMRRCLTG</sequence>
<dbReference type="PANTHER" id="PTHR33053:SF25">
    <property type="entry name" value="TRANSPOSASE DOMAIN-CONTAINING PROTEIN"/>
    <property type="match status" value="1"/>
</dbReference>
<dbReference type="VEuPathDB" id="VectorBase:PPAI006988"/>
<keyword evidence="2" id="KW-1185">Reference proteome</keyword>
<dbReference type="EnsemblMetazoa" id="PPAI006988-RA">
    <property type="protein sequence ID" value="PPAI006988-PA"/>
    <property type="gene ID" value="PPAI006988"/>
</dbReference>
<dbReference type="AlphaFoldDB" id="A0A1B0DG27"/>
<organism evidence="1 2">
    <name type="scientific">Phlebotomus papatasi</name>
    <name type="common">Sandfly</name>
    <dbReference type="NCBI Taxonomy" id="29031"/>
    <lineage>
        <taxon>Eukaryota</taxon>
        <taxon>Metazoa</taxon>
        <taxon>Ecdysozoa</taxon>
        <taxon>Arthropoda</taxon>
        <taxon>Hexapoda</taxon>
        <taxon>Insecta</taxon>
        <taxon>Pterygota</taxon>
        <taxon>Neoptera</taxon>
        <taxon>Endopterygota</taxon>
        <taxon>Diptera</taxon>
        <taxon>Nematocera</taxon>
        <taxon>Psychodoidea</taxon>
        <taxon>Psychodidae</taxon>
        <taxon>Phlebotomus</taxon>
        <taxon>Phlebotomus</taxon>
    </lineage>
</organism>
<evidence type="ECO:0000313" key="1">
    <source>
        <dbReference type="EnsemblMetazoa" id="PPAI006988-PA"/>
    </source>
</evidence>
<protein>
    <submittedName>
        <fullName evidence="1">Uncharacterized protein</fullName>
    </submittedName>
</protein>
<name>A0A1B0DG27_PHLPP</name>
<proteinExistence type="predicted"/>
<dbReference type="EMBL" id="AJVK01059202">
    <property type="status" value="NOT_ANNOTATED_CDS"/>
    <property type="molecule type" value="Genomic_DNA"/>
</dbReference>